<dbReference type="SUPFAM" id="SSF56112">
    <property type="entry name" value="Protein kinase-like (PK-like)"/>
    <property type="match status" value="1"/>
</dbReference>
<dbReference type="EMBL" id="JAJAUY010000111">
    <property type="protein sequence ID" value="MCB5182195.1"/>
    <property type="molecule type" value="Genomic_DNA"/>
</dbReference>
<evidence type="ECO:0000256" key="1">
    <source>
        <dbReference type="ARBA" id="ARBA00009670"/>
    </source>
</evidence>
<dbReference type="PANTHER" id="PTHR10566:SF113">
    <property type="entry name" value="PROTEIN ACTIVITY OF BC1 COMPLEX KINASE 7, CHLOROPLASTIC"/>
    <property type="match status" value="1"/>
</dbReference>
<feature type="transmembrane region" description="Helical" evidence="3">
    <location>
        <begin position="50"/>
        <end position="77"/>
    </location>
</feature>
<dbReference type="InterPro" id="IPR004147">
    <property type="entry name" value="ABC1_dom"/>
</dbReference>
<dbReference type="CDD" id="cd05121">
    <property type="entry name" value="ABC1_ADCK3-like"/>
    <property type="match status" value="1"/>
</dbReference>
<dbReference type="InterPro" id="IPR050154">
    <property type="entry name" value="UbiB_kinase"/>
</dbReference>
<evidence type="ECO:0000256" key="3">
    <source>
        <dbReference type="SAM" id="Phobius"/>
    </source>
</evidence>
<feature type="compositionally biased region" description="Low complexity" evidence="2">
    <location>
        <begin position="297"/>
        <end position="323"/>
    </location>
</feature>
<reference evidence="5 6" key="1">
    <citation type="submission" date="2021-10" db="EMBL/GenBank/DDBJ databases">
        <title>Streptomyces sp. strain SMC 277, a novel streptomycete isolated from soil.</title>
        <authorList>
            <person name="Chanama M."/>
        </authorList>
    </citation>
    <scope>NUCLEOTIDE SEQUENCE [LARGE SCALE GENOMIC DNA]</scope>
    <source>
        <strain evidence="5 6">SMC 277</strain>
    </source>
</reference>
<dbReference type="Proteomes" id="UP001199054">
    <property type="component" value="Unassembled WGS sequence"/>
</dbReference>
<keyword evidence="3" id="KW-1133">Transmembrane helix</keyword>
<feature type="transmembrane region" description="Helical" evidence="3">
    <location>
        <begin position="631"/>
        <end position="652"/>
    </location>
</feature>
<comment type="similarity">
    <text evidence="1">Belongs to the protein kinase superfamily. ADCK protein kinase family.</text>
</comment>
<gene>
    <name evidence="5" type="ORF">LG632_22780</name>
</gene>
<accession>A0ABS8BC25</accession>
<keyword evidence="3" id="KW-0812">Transmembrane</keyword>
<keyword evidence="3" id="KW-0472">Membrane</keyword>
<dbReference type="PROSITE" id="PS50011">
    <property type="entry name" value="PROTEIN_KINASE_DOM"/>
    <property type="match status" value="1"/>
</dbReference>
<dbReference type="InterPro" id="IPR000719">
    <property type="entry name" value="Prot_kinase_dom"/>
</dbReference>
<dbReference type="Pfam" id="PF03109">
    <property type="entry name" value="ABC1"/>
    <property type="match status" value="2"/>
</dbReference>
<evidence type="ECO:0000313" key="6">
    <source>
        <dbReference type="Proteomes" id="UP001199054"/>
    </source>
</evidence>
<sequence>MAWVARRLLGLRIGKLRALLTGCVGLLTAGVVSAAMGPKAGNTPLVSVQLGSALLAAMIFLALSEAMVPSGSLRAVLRVPGSLRRRMIRGRRYTQLSRIVVRHGLGRFLGGKARRGTAEARDQAALARSLRMALEEAGATFVKLGQVLSARYDLLPDVFIDELSSLQHEVTPEPWPEVREVLTQELGAAPEDVFAEFDPEPLAAGSMAQVHRARLRDGQVVAVKVQRPGARQVVERDLDILFRISAKLEEHTEWGRSMGAVELVQGFATSLEEELDFRTEARNTLVVAATTAAAGRAGSRAADADAQGDDPAAGAAGGSAASGAGSGVKMPTIHQELSTARVLVVEWLDGVTLNRADRVIDERGLDRAALARELLACLLGQIMSGGVFHADPHPGNILILDDGRIGLLDFGSVGRIDQVLRSSLRNLLLAIDRSDPVALSDALLELVDRPEEIDEERLKRALGRFMARHLTPGTRPDREMFADLFLLVARYGLTVPPEIAAAFRALATVEGSLDRLVPGFDIIAEARSFAADEVTRRLTPPHLTRSLAGEALAVLPMLRRLPRRVERITNALEHGRLSINVRLLADERDRRFVRGIVRDVLLAFIGGMTGVLGVMLLSTEGGPQLSGTLRLYEFLGYNLLLVSSVLVLRVLFTVTKSER</sequence>
<protein>
    <submittedName>
        <fullName evidence="5">Phosphotransferase</fullName>
    </submittedName>
</protein>
<dbReference type="Gene3D" id="1.10.510.10">
    <property type="entry name" value="Transferase(Phosphotransferase) domain 1"/>
    <property type="match status" value="1"/>
</dbReference>
<name>A0ABS8BC25_9ACTN</name>
<evidence type="ECO:0000256" key="2">
    <source>
        <dbReference type="SAM" id="MobiDB-lite"/>
    </source>
</evidence>
<proteinExistence type="inferred from homology"/>
<organism evidence="5 6">
    <name type="scientific">Streptomyces antimicrobicus</name>
    <dbReference type="NCBI Taxonomy" id="2883108"/>
    <lineage>
        <taxon>Bacteria</taxon>
        <taxon>Bacillati</taxon>
        <taxon>Actinomycetota</taxon>
        <taxon>Actinomycetes</taxon>
        <taxon>Kitasatosporales</taxon>
        <taxon>Streptomycetaceae</taxon>
        <taxon>Streptomyces</taxon>
    </lineage>
</organism>
<comment type="caution">
    <text evidence="5">The sequence shown here is derived from an EMBL/GenBank/DDBJ whole genome shotgun (WGS) entry which is preliminary data.</text>
</comment>
<dbReference type="InterPro" id="IPR011009">
    <property type="entry name" value="Kinase-like_dom_sf"/>
</dbReference>
<evidence type="ECO:0000259" key="4">
    <source>
        <dbReference type="PROSITE" id="PS50011"/>
    </source>
</evidence>
<feature type="transmembrane region" description="Helical" evidence="3">
    <location>
        <begin position="600"/>
        <end position="619"/>
    </location>
</feature>
<keyword evidence="6" id="KW-1185">Reference proteome</keyword>
<dbReference type="PANTHER" id="PTHR10566">
    <property type="entry name" value="CHAPERONE-ACTIVITY OF BC1 COMPLEX CABC1 -RELATED"/>
    <property type="match status" value="1"/>
</dbReference>
<evidence type="ECO:0000313" key="5">
    <source>
        <dbReference type="EMBL" id="MCB5182195.1"/>
    </source>
</evidence>
<feature type="domain" description="Protein kinase" evidence="4">
    <location>
        <begin position="196"/>
        <end position="558"/>
    </location>
</feature>
<feature type="region of interest" description="Disordered" evidence="2">
    <location>
        <begin position="297"/>
        <end position="327"/>
    </location>
</feature>